<gene>
    <name evidence="2" type="ORF">F5147DRAFT_713518</name>
</gene>
<keyword evidence="1" id="KW-0812">Transmembrane</keyword>
<organism evidence="2 3">
    <name type="scientific">Suillus discolor</name>
    <dbReference type="NCBI Taxonomy" id="1912936"/>
    <lineage>
        <taxon>Eukaryota</taxon>
        <taxon>Fungi</taxon>
        <taxon>Dikarya</taxon>
        <taxon>Basidiomycota</taxon>
        <taxon>Agaricomycotina</taxon>
        <taxon>Agaricomycetes</taxon>
        <taxon>Agaricomycetidae</taxon>
        <taxon>Boletales</taxon>
        <taxon>Suillineae</taxon>
        <taxon>Suillaceae</taxon>
        <taxon>Suillus</taxon>
    </lineage>
</organism>
<keyword evidence="1" id="KW-1133">Transmembrane helix</keyword>
<evidence type="ECO:0000313" key="2">
    <source>
        <dbReference type="EMBL" id="KAG2098728.1"/>
    </source>
</evidence>
<comment type="caution">
    <text evidence="2">The sequence shown here is derived from an EMBL/GenBank/DDBJ whole genome shotgun (WGS) entry which is preliminary data.</text>
</comment>
<keyword evidence="1" id="KW-0472">Membrane</keyword>
<accession>A0A9P7F049</accession>
<sequence>MRDGTERTMAHVWHCLCKGNSHWARDAQRLSTEALVQVATANTILTLLNVLDLRHWSMSRRPYFNKSSIPPQVNTVVMVAAITAPFTSTMISSYSMAYPNDSLLPQRKGTVLTNLVTLNQRSYKFLFLSISTSATSCAGTPQLNSVCFL</sequence>
<dbReference type="GeneID" id="64700671"/>
<protein>
    <submittedName>
        <fullName evidence="2">Uncharacterized protein</fullName>
    </submittedName>
</protein>
<dbReference type="RefSeq" id="XP_041288976.1">
    <property type="nucleotide sequence ID" value="XM_041438412.1"/>
</dbReference>
<feature type="transmembrane region" description="Helical" evidence="1">
    <location>
        <begin position="73"/>
        <end position="97"/>
    </location>
</feature>
<evidence type="ECO:0000256" key="1">
    <source>
        <dbReference type="SAM" id="Phobius"/>
    </source>
</evidence>
<reference evidence="2" key="1">
    <citation type="journal article" date="2020" name="New Phytol.">
        <title>Comparative genomics reveals dynamic genome evolution in host specialist ectomycorrhizal fungi.</title>
        <authorList>
            <person name="Lofgren L.A."/>
            <person name="Nguyen N.H."/>
            <person name="Vilgalys R."/>
            <person name="Ruytinx J."/>
            <person name="Liao H.L."/>
            <person name="Branco S."/>
            <person name="Kuo A."/>
            <person name="LaButti K."/>
            <person name="Lipzen A."/>
            <person name="Andreopoulos W."/>
            <person name="Pangilinan J."/>
            <person name="Riley R."/>
            <person name="Hundley H."/>
            <person name="Na H."/>
            <person name="Barry K."/>
            <person name="Grigoriev I.V."/>
            <person name="Stajich J.E."/>
            <person name="Kennedy P.G."/>
        </authorList>
    </citation>
    <scope>NUCLEOTIDE SEQUENCE</scope>
    <source>
        <strain evidence="2">FC423</strain>
    </source>
</reference>
<name>A0A9P7F049_9AGAM</name>
<dbReference type="AlphaFoldDB" id="A0A9P7F049"/>
<dbReference type="EMBL" id="JABBWM010000060">
    <property type="protein sequence ID" value="KAG2098728.1"/>
    <property type="molecule type" value="Genomic_DNA"/>
</dbReference>
<keyword evidence="3" id="KW-1185">Reference proteome</keyword>
<evidence type="ECO:0000313" key="3">
    <source>
        <dbReference type="Proteomes" id="UP000823399"/>
    </source>
</evidence>
<dbReference type="Proteomes" id="UP000823399">
    <property type="component" value="Unassembled WGS sequence"/>
</dbReference>
<feature type="transmembrane region" description="Helical" evidence="1">
    <location>
        <begin position="34"/>
        <end position="53"/>
    </location>
</feature>
<proteinExistence type="predicted"/>